<sequence>MAGSTTLPAGSTIVLRLSIRGGVPKQASTATISSTGRFVLTTPMMASGAVVASVASPDGRTGASAAPINVAFPKLTMTASSYNAATLKGTNVAGQLNTRMANRSVSLWVWTWFPSEGRSRWSFSKTVRTNTTGAFATKLDFNNGYVGSQRWKAESTYTNTTKAFGAEFTTNKVAQIDFSTVSATSSMVSTTYRSGCPVAPSQLTRINMNYFGFDKRLHRGHLIVRSTDVARFKNVFVAAFNARFPMRVMRDPSPYGNDDTSMAADNTYAFFCRQVNGNPYAMSPHSYGRSVDINPVENPYRKPNGYWYPVNARSYVDRSNRRPGMLFSDSPMTKSFLANGFKWLTGFDWQHFQVK</sequence>
<dbReference type="EMBL" id="RKHG01000001">
    <property type="protein sequence ID" value="ROR53854.1"/>
    <property type="molecule type" value="Genomic_DNA"/>
</dbReference>
<comment type="caution">
    <text evidence="2">The sequence shown here is derived from an EMBL/GenBank/DDBJ whole genome shotgun (WGS) entry which is preliminary data.</text>
</comment>
<reference evidence="2 3" key="1">
    <citation type="submission" date="2018-11" db="EMBL/GenBank/DDBJ databases">
        <title>Sequencing the genomes of 1000 actinobacteria strains.</title>
        <authorList>
            <person name="Klenk H.-P."/>
        </authorList>
    </citation>
    <scope>NUCLEOTIDE SEQUENCE [LARGE SCALE GENOMIC DNA]</scope>
    <source>
        <strain evidence="2 3">DSM 10546</strain>
    </source>
</reference>
<evidence type="ECO:0000313" key="3">
    <source>
        <dbReference type="Proteomes" id="UP000275749"/>
    </source>
</evidence>
<protein>
    <submittedName>
        <fullName evidence="2">D-alanyl-D-alanine carboxypeptidase-like protein</fullName>
    </submittedName>
</protein>
<keyword evidence="2" id="KW-0645">Protease</keyword>
<dbReference type="Pfam" id="PF13539">
    <property type="entry name" value="Peptidase_M15_4"/>
    <property type="match status" value="1"/>
</dbReference>
<evidence type="ECO:0000259" key="1">
    <source>
        <dbReference type="Pfam" id="PF13539"/>
    </source>
</evidence>
<dbReference type="GO" id="GO:0004180">
    <property type="term" value="F:carboxypeptidase activity"/>
    <property type="evidence" value="ECO:0007669"/>
    <property type="project" value="UniProtKB-KW"/>
</dbReference>
<dbReference type="Gene3D" id="3.30.1380.10">
    <property type="match status" value="1"/>
</dbReference>
<evidence type="ECO:0000313" key="2">
    <source>
        <dbReference type="EMBL" id="ROR53854.1"/>
    </source>
</evidence>
<accession>A0A3N1ZSJ3</accession>
<proteinExistence type="predicted"/>
<keyword evidence="2" id="KW-0378">Hydrolase</keyword>
<feature type="domain" description="Peptidase M15C" evidence="1">
    <location>
        <begin position="280"/>
        <end position="353"/>
    </location>
</feature>
<organism evidence="2 3">
    <name type="scientific">Luteococcus japonicus</name>
    <dbReference type="NCBI Taxonomy" id="33984"/>
    <lineage>
        <taxon>Bacteria</taxon>
        <taxon>Bacillati</taxon>
        <taxon>Actinomycetota</taxon>
        <taxon>Actinomycetes</taxon>
        <taxon>Propionibacteriales</taxon>
        <taxon>Propionibacteriaceae</taxon>
        <taxon>Luteococcus</taxon>
    </lineage>
</organism>
<gene>
    <name evidence="2" type="ORF">EDD41_1027</name>
</gene>
<dbReference type="AlphaFoldDB" id="A0A3N1ZSJ3"/>
<keyword evidence="2" id="KW-0121">Carboxypeptidase</keyword>
<dbReference type="InterPro" id="IPR009045">
    <property type="entry name" value="Zn_M74/Hedgehog-like"/>
</dbReference>
<dbReference type="Proteomes" id="UP000275749">
    <property type="component" value="Unassembled WGS sequence"/>
</dbReference>
<name>A0A3N1ZSJ3_9ACTN</name>
<dbReference type="InterPro" id="IPR039561">
    <property type="entry name" value="Peptidase_M15C"/>
</dbReference>
<dbReference type="SUPFAM" id="SSF55166">
    <property type="entry name" value="Hedgehog/DD-peptidase"/>
    <property type="match status" value="1"/>
</dbReference>